<sequence length="336" mass="37991">MDVNAGCTSNSLSLANRRSNAPAIKRRLPSSIKTGTVEKKARLDPQTTYKGSSGSRGPWEAKNFKIDVNNKTNETSIKKDIQKLGGRIIDEFSSTATKPHFLITDDPLAGRCEKGNVTAEIRKRLGGVLREALDQKINIKSAKGFLENIEDYKKKFQHLFASPSTSKAPEKKRPDQLKVHKLKESFMKIQDCEMKYAPTYKEFVNPPFKLFVGSAAGKSAFHEVTPEELERRAMKKSPRKPVKRPEFRKGQCEICNVACQNLQEHYLTMEHIKRVRQPDFYCEVDALCGSFVDEVKVTGCRTLPPRQRSPERKSPPPSGSLSGFMKKYYSRDVESD</sequence>
<comment type="caution">
    <text evidence="4">The sequence shown here is derived from an EMBL/GenBank/DDBJ whole genome shotgun (WGS) entry which is preliminary data.</text>
</comment>
<feature type="compositionally biased region" description="Low complexity" evidence="2">
    <location>
        <begin position="9"/>
        <end position="21"/>
    </location>
</feature>
<dbReference type="GO" id="GO:0008270">
    <property type="term" value="F:zinc ion binding"/>
    <property type="evidence" value="ECO:0007669"/>
    <property type="project" value="UniProtKB-KW"/>
</dbReference>
<dbReference type="AlphaFoldDB" id="A0A4U5M751"/>
<feature type="region of interest" description="Disordered" evidence="2">
    <location>
        <begin position="1"/>
        <end position="56"/>
    </location>
</feature>
<dbReference type="GO" id="GO:0031431">
    <property type="term" value="C:Dbf4-dependent protein kinase complex"/>
    <property type="evidence" value="ECO:0007669"/>
    <property type="project" value="TreeGrafter"/>
</dbReference>
<protein>
    <recommendedName>
        <fullName evidence="3">DBF4-type domain-containing protein</fullName>
    </recommendedName>
</protein>
<evidence type="ECO:0000313" key="4">
    <source>
        <dbReference type="EMBL" id="TKR64731.1"/>
    </source>
</evidence>
<accession>A0A4U5M751</accession>
<dbReference type="GO" id="GO:0010571">
    <property type="term" value="P:positive regulation of nuclear cell cycle DNA replication"/>
    <property type="evidence" value="ECO:0007669"/>
    <property type="project" value="TreeGrafter"/>
</dbReference>
<dbReference type="PANTHER" id="PTHR15375">
    <property type="entry name" value="ACTIVATOR OF S-PHASE KINASE-RELATED"/>
    <property type="match status" value="1"/>
</dbReference>
<dbReference type="GO" id="GO:0043539">
    <property type="term" value="F:protein serine/threonine kinase activator activity"/>
    <property type="evidence" value="ECO:0007669"/>
    <property type="project" value="TreeGrafter"/>
</dbReference>
<dbReference type="PROSITE" id="PS51265">
    <property type="entry name" value="ZF_DBF4"/>
    <property type="match status" value="1"/>
</dbReference>
<keyword evidence="5" id="KW-1185">Reference proteome</keyword>
<reference evidence="4 5" key="2">
    <citation type="journal article" date="2019" name="G3 (Bethesda)">
        <title>Hybrid Assembly of the Genome of the Entomopathogenic Nematode Steinernema carpocapsae Identifies the X-Chromosome.</title>
        <authorList>
            <person name="Serra L."/>
            <person name="Macchietto M."/>
            <person name="Macias-Munoz A."/>
            <person name="McGill C.J."/>
            <person name="Rodriguez I.M."/>
            <person name="Rodriguez B."/>
            <person name="Murad R."/>
            <person name="Mortazavi A."/>
        </authorList>
    </citation>
    <scope>NUCLEOTIDE SEQUENCE [LARGE SCALE GENOMIC DNA]</scope>
    <source>
        <strain evidence="4 5">ALL</strain>
    </source>
</reference>
<dbReference type="OrthoDB" id="21380at2759"/>
<dbReference type="InterPro" id="IPR051590">
    <property type="entry name" value="Replication_Regulatory_Kinase"/>
</dbReference>
<evidence type="ECO:0000313" key="5">
    <source>
        <dbReference type="Proteomes" id="UP000298663"/>
    </source>
</evidence>
<proteinExistence type="predicted"/>
<name>A0A4U5M751_STECR</name>
<evidence type="ECO:0000259" key="3">
    <source>
        <dbReference type="PROSITE" id="PS51265"/>
    </source>
</evidence>
<organism evidence="4 5">
    <name type="scientific">Steinernema carpocapsae</name>
    <name type="common">Entomopathogenic nematode</name>
    <dbReference type="NCBI Taxonomy" id="34508"/>
    <lineage>
        <taxon>Eukaryota</taxon>
        <taxon>Metazoa</taxon>
        <taxon>Ecdysozoa</taxon>
        <taxon>Nematoda</taxon>
        <taxon>Chromadorea</taxon>
        <taxon>Rhabditida</taxon>
        <taxon>Tylenchina</taxon>
        <taxon>Panagrolaimomorpha</taxon>
        <taxon>Strongyloidoidea</taxon>
        <taxon>Steinernematidae</taxon>
        <taxon>Steinernema</taxon>
    </lineage>
</organism>
<evidence type="ECO:0000256" key="2">
    <source>
        <dbReference type="SAM" id="MobiDB-lite"/>
    </source>
</evidence>
<evidence type="ECO:0000256" key="1">
    <source>
        <dbReference type="PROSITE-ProRule" id="PRU00600"/>
    </source>
</evidence>
<reference evidence="4 5" key="1">
    <citation type="journal article" date="2015" name="Genome Biol.">
        <title>Comparative genomics of Steinernema reveals deeply conserved gene regulatory networks.</title>
        <authorList>
            <person name="Dillman A.R."/>
            <person name="Macchietto M."/>
            <person name="Porter C.F."/>
            <person name="Rogers A."/>
            <person name="Williams B."/>
            <person name="Antoshechkin I."/>
            <person name="Lee M.M."/>
            <person name="Goodwin Z."/>
            <person name="Lu X."/>
            <person name="Lewis E.E."/>
            <person name="Goodrich-Blair H."/>
            <person name="Stock S.P."/>
            <person name="Adams B.J."/>
            <person name="Sternberg P.W."/>
            <person name="Mortazavi A."/>
        </authorList>
    </citation>
    <scope>NUCLEOTIDE SEQUENCE [LARGE SCALE GENOMIC DNA]</scope>
    <source>
        <strain evidence="4 5">ALL</strain>
    </source>
</reference>
<keyword evidence="1" id="KW-0862">Zinc</keyword>
<feature type="domain" description="DBF4-type" evidence="3">
    <location>
        <begin position="245"/>
        <end position="294"/>
    </location>
</feature>
<keyword evidence="1" id="KW-0863">Zinc-finger</keyword>
<dbReference type="STRING" id="34508.A0A4U5M751"/>
<dbReference type="EMBL" id="AZBU02000009">
    <property type="protein sequence ID" value="TKR64731.1"/>
    <property type="molecule type" value="Genomic_DNA"/>
</dbReference>
<feature type="compositionally biased region" description="Polar residues" evidence="2">
    <location>
        <begin position="45"/>
        <end position="55"/>
    </location>
</feature>
<dbReference type="GO" id="GO:0003676">
    <property type="term" value="F:nucleic acid binding"/>
    <property type="evidence" value="ECO:0007669"/>
    <property type="project" value="InterPro"/>
</dbReference>
<gene>
    <name evidence="4" type="ORF">L596_025220</name>
</gene>
<feature type="region of interest" description="Disordered" evidence="2">
    <location>
        <begin position="302"/>
        <end position="336"/>
    </location>
</feature>
<dbReference type="GO" id="GO:1901987">
    <property type="term" value="P:regulation of cell cycle phase transition"/>
    <property type="evidence" value="ECO:0007669"/>
    <property type="project" value="TreeGrafter"/>
</dbReference>
<keyword evidence="1" id="KW-0479">Metal-binding</keyword>
<dbReference type="PANTHER" id="PTHR15375:SF26">
    <property type="entry name" value="PROTEIN CHIFFON"/>
    <property type="match status" value="1"/>
</dbReference>
<dbReference type="Proteomes" id="UP000298663">
    <property type="component" value="Unassembled WGS sequence"/>
</dbReference>
<dbReference type="InterPro" id="IPR006572">
    <property type="entry name" value="Znf_DBF"/>
</dbReference>